<sequence length="258" mass="28279">MKDTKELVEYLIHKSEVKINREFIKIALLGFMAGALIALGSVGNIVASANLYKVDPGFAKFIGASVFPVGLIVIVLLGYDLYTSSCMGIVSVFDKKEKLSKYIVNILVVLFFNFIGCLFIAYITVRTHTLSEEGKQLLFNMAAHKVHASAYEIFLKGILCNVLVCAATIISYGTKDSIGKIFGVWFPIMLFIILGYDHIVANMLYLPAAYMLNSGISILEILHNFLFAGIGNLVGGAFFIVLPLYIAAKNLGENNAKN</sequence>
<dbReference type="GO" id="GO:0005886">
    <property type="term" value="C:plasma membrane"/>
    <property type="evidence" value="ECO:0007669"/>
    <property type="project" value="TreeGrafter"/>
</dbReference>
<evidence type="ECO:0000256" key="4">
    <source>
        <dbReference type="ARBA" id="ARBA00023136"/>
    </source>
</evidence>
<dbReference type="PANTHER" id="PTHR30520:SF6">
    <property type="entry name" value="FORMATE_NITRATE FAMILY TRANSPORTER (EUROFUNG)"/>
    <property type="match status" value="1"/>
</dbReference>
<protein>
    <submittedName>
        <fullName evidence="7">Formate/nitrite transporter</fullName>
    </submittedName>
</protein>
<dbReference type="AlphaFoldDB" id="A0A6I8MFD5"/>
<keyword evidence="4 6" id="KW-0472">Membrane</keyword>
<evidence type="ECO:0000256" key="3">
    <source>
        <dbReference type="ARBA" id="ARBA00022989"/>
    </source>
</evidence>
<keyword evidence="2 6" id="KW-0812">Transmembrane</keyword>
<comment type="subcellular location">
    <subcellularLocation>
        <location evidence="1">Membrane</location>
        <topology evidence="1">Multi-pass membrane protein</topology>
    </subcellularLocation>
</comment>
<evidence type="ECO:0000256" key="2">
    <source>
        <dbReference type="ARBA" id="ARBA00022692"/>
    </source>
</evidence>
<feature type="transmembrane region" description="Helical" evidence="6">
    <location>
        <begin position="23"/>
        <end position="46"/>
    </location>
</feature>
<accession>A0A6I8MFD5</accession>
<feature type="transmembrane region" description="Helical" evidence="6">
    <location>
        <begin position="184"/>
        <end position="205"/>
    </location>
</feature>
<dbReference type="EMBL" id="CABWIB010000001">
    <property type="protein sequence ID" value="VWL85808.1"/>
    <property type="molecule type" value="Genomic_DNA"/>
</dbReference>
<dbReference type="PANTHER" id="PTHR30520">
    <property type="entry name" value="FORMATE TRANSPORTER-RELATED"/>
    <property type="match status" value="1"/>
</dbReference>
<dbReference type="InterPro" id="IPR023271">
    <property type="entry name" value="Aquaporin-like"/>
</dbReference>
<dbReference type="GO" id="GO:0015499">
    <property type="term" value="F:formate transmembrane transporter activity"/>
    <property type="evidence" value="ECO:0007669"/>
    <property type="project" value="TreeGrafter"/>
</dbReference>
<evidence type="ECO:0000256" key="5">
    <source>
        <dbReference type="ARBA" id="ARBA00049660"/>
    </source>
</evidence>
<proteinExistence type="inferred from homology"/>
<dbReference type="InterPro" id="IPR000292">
    <property type="entry name" value="For/NO2_transpt"/>
</dbReference>
<keyword evidence="8" id="KW-1185">Reference proteome</keyword>
<evidence type="ECO:0000256" key="1">
    <source>
        <dbReference type="ARBA" id="ARBA00004141"/>
    </source>
</evidence>
<feature type="transmembrane region" description="Helical" evidence="6">
    <location>
        <begin position="58"/>
        <end position="82"/>
    </location>
</feature>
<gene>
    <name evidence="7" type="ORF">OMES3154_01095</name>
</gene>
<evidence type="ECO:0000256" key="6">
    <source>
        <dbReference type="SAM" id="Phobius"/>
    </source>
</evidence>
<dbReference type="Gene3D" id="1.20.1080.10">
    <property type="entry name" value="Glycerol uptake facilitator protein"/>
    <property type="match status" value="1"/>
</dbReference>
<feature type="transmembrane region" description="Helical" evidence="6">
    <location>
        <begin position="225"/>
        <end position="248"/>
    </location>
</feature>
<feature type="transmembrane region" description="Helical" evidence="6">
    <location>
        <begin position="102"/>
        <end position="125"/>
    </location>
</feature>
<dbReference type="RefSeq" id="WP_156683777.1">
    <property type="nucleotide sequence ID" value="NZ_CABWIB010000001.1"/>
</dbReference>
<organism evidence="7 8">
    <name type="scientific">Oceanivirga miroungae</name>
    <dbReference type="NCBI Taxonomy" id="1130046"/>
    <lineage>
        <taxon>Bacteria</taxon>
        <taxon>Fusobacteriati</taxon>
        <taxon>Fusobacteriota</taxon>
        <taxon>Fusobacteriia</taxon>
        <taxon>Fusobacteriales</taxon>
        <taxon>Leptotrichiaceae</taxon>
        <taxon>Oceanivirga</taxon>
    </lineage>
</organism>
<feature type="transmembrane region" description="Helical" evidence="6">
    <location>
        <begin position="153"/>
        <end position="172"/>
    </location>
</feature>
<comment type="similarity">
    <text evidence="5">Belongs to the FNT transporter (TC 1.A.16) family.</text>
</comment>
<evidence type="ECO:0000313" key="8">
    <source>
        <dbReference type="Proteomes" id="UP000419017"/>
    </source>
</evidence>
<name>A0A6I8MFD5_9FUSO</name>
<dbReference type="Proteomes" id="UP000419017">
    <property type="component" value="Unassembled WGS sequence"/>
</dbReference>
<evidence type="ECO:0000313" key="7">
    <source>
        <dbReference type="EMBL" id="VWL85808.1"/>
    </source>
</evidence>
<reference evidence="7 8" key="1">
    <citation type="submission" date="2019-10" db="EMBL/GenBank/DDBJ databases">
        <authorList>
            <person name="Blom J."/>
        </authorList>
    </citation>
    <scope>NUCLEOTIDE SEQUENCE [LARGE SCALE GENOMIC DNA]</scope>
    <source>
        <strain evidence="7 8">ES3154-GLU</strain>
    </source>
</reference>
<dbReference type="Pfam" id="PF01226">
    <property type="entry name" value="Form_Nir_trans"/>
    <property type="match status" value="1"/>
</dbReference>
<keyword evidence="3 6" id="KW-1133">Transmembrane helix</keyword>